<sequence length="36" mass="4007">LTMLLLAPRFAAVFDPVGSTTIRMVQITSRSGWIWA</sequence>
<evidence type="ECO:0000313" key="1">
    <source>
        <dbReference type="EMBL" id="SVE03681.1"/>
    </source>
</evidence>
<proteinExistence type="predicted"/>
<dbReference type="EMBL" id="UINC01189821">
    <property type="protein sequence ID" value="SVE03681.1"/>
    <property type="molecule type" value="Genomic_DNA"/>
</dbReference>
<protein>
    <submittedName>
        <fullName evidence="1">Uncharacterized protein</fullName>
    </submittedName>
</protein>
<dbReference type="AlphaFoldDB" id="A0A383A7U5"/>
<gene>
    <name evidence="1" type="ORF">METZ01_LOCUS456535</name>
</gene>
<name>A0A383A7U5_9ZZZZ</name>
<feature type="non-terminal residue" evidence="1">
    <location>
        <position position="1"/>
    </location>
</feature>
<organism evidence="1">
    <name type="scientific">marine metagenome</name>
    <dbReference type="NCBI Taxonomy" id="408172"/>
    <lineage>
        <taxon>unclassified sequences</taxon>
        <taxon>metagenomes</taxon>
        <taxon>ecological metagenomes</taxon>
    </lineage>
</organism>
<reference evidence="1" key="1">
    <citation type="submission" date="2018-05" db="EMBL/GenBank/DDBJ databases">
        <authorList>
            <person name="Lanie J.A."/>
            <person name="Ng W.-L."/>
            <person name="Kazmierczak K.M."/>
            <person name="Andrzejewski T.M."/>
            <person name="Davidsen T.M."/>
            <person name="Wayne K.J."/>
            <person name="Tettelin H."/>
            <person name="Glass J.I."/>
            <person name="Rusch D."/>
            <person name="Podicherti R."/>
            <person name="Tsui H.-C.T."/>
            <person name="Winkler M.E."/>
        </authorList>
    </citation>
    <scope>NUCLEOTIDE SEQUENCE</scope>
</reference>
<accession>A0A383A7U5</accession>
<feature type="non-terminal residue" evidence="1">
    <location>
        <position position="36"/>
    </location>
</feature>